<evidence type="ECO:0000313" key="3">
    <source>
        <dbReference type="Proteomes" id="UP001153076"/>
    </source>
</evidence>
<dbReference type="InterPro" id="IPR001810">
    <property type="entry name" value="F-box_dom"/>
</dbReference>
<dbReference type="Pfam" id="PF00646">
    <property type="entry name" value="F-box"/>
    <property type="match status" value="1"/>
</dbReference>
<keyword evidence="3" id="KW-1185">Reference proteome</keyword>
<comment type="caution">
    <text evidence="2">The sequence shown here is derived from an EMBL/GenBank/DDBJ whole genome shotgun (WGS) entry which is preliminary data.</text>
</comment>
<proteinExistence type="predicted"/>
<feature type="domain" description="F-box" evidence="1">
    <location>
        <begin position="3"/>
        <end position="49"/>
    </location>
</feature>
<dbReference type="InterPro" id="IPR006527">
    <property type="entry name" value="F-box-assoc_dom_typ1"/>
</dbReference>
<accession>A0A9Q1GSC1</accession>
<dbReference type="InterPro" id="IPR017451">
    <property type="entry name" value="F-box-assoc_interact_dom"/>
</dbReference>
<dbReference type="Pfam" id="PF07734">
    <property type="entry name" value="FBA_1"/>
    <property type="match status" value="1"/>
</dbReference>
<dbReference type="CDD" id="cd22157">
    <property type="entry name" value="F-box_AtFBW1-like"/>
    <property type="match status" value="1"/>
</dbReference>
<protein>
    <recommendedName>
        <fullName evidence="1">F-box domain-containing protein</fullName>
    </recommendedName>
</protein>
<name>A0A9Q1GSC1_9CARY</name>
<dbReference type="SUPFAM" id="SSF81383">
    <property type="entry name" value="F-box domain"/>
    <property type="match status" value="1"/>
</dbReference>
<reference evidence="2" key="1">
    <citation type="submission" date="2022-04" db="EMBL/GenBank/DDBJ databases">
        <title>Carnegiea gigantea Genome sequencing and assembly v2.</title>
        <authorList>
            <person name="Copetti D."/>
            <person name="Sanderson M.J."/>
            <person name="Burquez A."/>
            <person name="Wojciechowski M.F."/>
        </authorList>
    </citation>
    <scope>NUCLEOTIDE SEQUENCE</scope>
    <source>
        <strain evidence="2">SGP5-SGP5p</strain>
        <tissue evidence="2">Aerial part</tissue>
    </source>
</reference>
<dbReference type="Gene3D" id="1.20.1280.50">
    <property type="match status" value="1"/>
</dbReference>
<dbReference type="AlphaFoldDB" id="A0A9Q1GSC1"/>
<dbReference type="InterPro" id="IPR036047">
    <property type="entry name" value="F-box-like_dom_sf"/>
</dbReference>
<gene>
    <name evidence="2" type="ORF">Cgig2_020896</name>
</gene>
<dbReference type="PANTHER" id="PTHR31672:SF13">
    <property type="entry name" value="F-BOX PROTEIN CPR30-LIKE"/>
    <property type="match status" value="1"/>
</dbReference>
<dbReference type="EMBL" id="JAKOGI010001884">
    <property type="protein sequence ID" value="KAJ8423728.1"/>
    <property type="molecule type" value="Genomic_DNA"/>
</dbReference>
<dbReference type="InterPro" id="IPR050796">
    <property type="entry name" value="SCF_F-box_component"/>
</dbReference>
<organism evidence="2 3">
    <name type="scientific">Carnegiea gigantea</name>
    <dbReference type="NCBI Taxonomy" id="171969"/>
    <lineage>
        <taxon>Eukaryota</taxon>
        <taxon>Viridiplantae</taxon>
        <taxon>Streptophyta</taxon>
        <taxon>Embryophyta</taxon>
        <taxon>Tracheophyta</taxon>
        <taxon>Spermatophyta</taxon>
        <taxon>Magnoliopsida</taxon>
        <taxon>eudicotyledons</taxon>
        <taxon>Gunneridae</taxon>
        <taxon>Pentapetalae</taxon>
        <taxon>Caryophyllales</taxon>
        <taxon>Cactineae</taxon>
        <taxon>Cactaceae</taxon>
        <taxon>Cactoideae</taxon>
        <taxon>Echinocereeae</taxon>
        <taxon>Carnegiea</taxon>
    </lineage>
</organism>
<sequence>MKTDNSNFFPDEIFEEILFRLRVEDLLCLRCVCKSWCALIEDPRFIKKQHEKQNAIFKGEGDMPFLLDGFCGQNYSKLYLLSKRLGDVPLCLTSSLERDSAYCYLSLAGVVNGIVLLVWDGHRFPYSHSMCLWNPATKEFKHVPPPRNPYDDVHALGFDAKSNDFSIISFNRYIARHEIYGYEMYSLNTNSWKNIQAPWAKPQEWILVKRGCDGHVDGSHYWHCIETLRHHDYRMDGDILFTIETYGTESEDEERESVLYNPTANSPMPSLGDLEKCPTIEGAESGCSQAGWAVRRWLPACCY</sequence>
<evidence type="ECO:0000259" key="1">
    <source>
        <dbReference type="PROSITE" id="PS50181"/>
    </source>
</evidence>
<dbReference type="Proteomes" id="UP001153076">
    <property type="component" value="Unassembled WGS sequence"/>
</dbReference>
<dbReference type="PANTHER" id="PTHR31672">
    <property type="entry name" value="BNACNNG10540D PROTEIN"/>
    <property type="match status" value="1"/>
</dbReference>
<dbReference type="SMART" id="SM00256">
    <property type="entry name" value="FBOX"/>
    <property type="match status" value="1"/>
</dbReference>
<dbReference type="NCBIfam" id="TIGR01640">
    <property type="entry name" value="F_box_assoc_1"/>
    <property type="match status" value="1"/>
</dbReference>
<evidence type="ECO:0000313" key="2">
    <source>
        <dbReference type="EMBL" id="KAJ8423728.1"/>
    </source>
</evidence>
<dbReference type="OrthoDB" id="1304908at2759"/>
<dbReference type="PROSITE" id="PS50181">
    <property type="entry name" value="FBOX"/>
    <property type="match status" value="1"/>
</dbReference>